<keyword evidence="2" id="KW-1133">Transmembrane helix</keyword>
<keyword evidence="2" id="KW-0472">Membrane</keyword>
<evidence type="ECO:0000256" key="1">
    <source>
        <dbReference type="SAM" id="MobiDB-lite"/>
    </source>
</evidence>
<evidence type="ECO:0000256" key="3">
    <source>
        <dbReference type="SAM" id="SignalP"/>
    </source>
</evidence>
<feature type="compositionally biased region" description="Gly residues" evidence="1">
    <location>
        <begin position="200"/>
        <end position="209"/>
    </location>
</feature>
<dbReference type="AlphaFoldDB" id="A0A060TBD9"/>
<feature type="chain" id="PRO_5001588158" evidence="3">
    <location>
        <begin position="17"/>
        <end position="377"/>
    </location>
</feature>
<feature type="region of interest" description="Disordered" evidence="1">
    <location>
        <begin position="348"/>
        <end position="377"/>
    </location>
</feature>
<feature type="region of interest" description="Disordered" evidence="1">
    <location>
        <begin position="264"/>
        <end position="297"/>
    </location>
</feature>
<evidence type="ECO:0000313" key="4">
    <source>
        <dbReference type="EMBL" id="CDP36172.1"/>
    </source>
</evidence>
<feature type="compositionally biased region" description="Low complexity" evidence="1">
    <location>
        <begin position="48"/>
        <end position="137"/>
    </location>
</feature>
<dbReference type="GO" id="GO:0000324">
    <property type="term" value="C:fungal-type vacuole"/>
    <property type="evidence" value="ECO:0007669"/>
    <property type="project" value="TreeGrafter"/>
</dbReference>
<feature type="region of interest" description="Disordered" evidence="1">
    <location>
        <begin position="47"/>
        <end position="137"/>
    </location>
</feature>
<feature type="transmembrane region" description="Helical" evidence="2">
    <location>
        <begin position="158"/>
        <end position="180"/>
    </location>
</feature>
<dbReference type="PANTHER" id="PTHR36089:SF1">
    <property type="entry name" value="CHITIN SYNTHASE 3 COMPLEX PROTEIN CSI2-RELATED"/>
    <property type="match status" value="1"/>
</dbReference>
<accession>A0A060TBD9</accession>
<feature type="signal peptide" evidence="3">
    <location>
        <begin position="1"/>
        <end position="16"/>
    </location>
</feature>
<reference evidence="4" key="1">
    <citation type="submission" date="2014-02" db="EMBL/GenBank/DDBJ databases">
        <authorList>
            <person name="Genoscope - CEA"/>
        </authorList>
    </citation>
    <scope>NUCLEOTIDE SEQUENCE</scope>
    <source>
        <strain evidence="4">LS3</strain>
    </source>
</reference>
<sequence length="377" mass="37535">MRLNLLLLALLSVAGAEDLNHRAARVLDQYRGPLKTADPAMLYARQDASSTASASETSSAESSSASSSAESSSATSSAESSSASSSAQSSSATSSAESSSASSSVTSSQSSSASSSSASSTTAESSSSTNSVPTPVVTVPSMDGNPYMQYSKMPEGTVFIVFGAVLGFLALCLIIWRVAASISFRKAVRRGAYAVPMGQTGGAFGGPGGDKPLLYPGDPTRSGDSAAGGAGGSLTSESGRPSFMGRNSMFFSPTADVMTSAHMASSSLGGAGSSTATATGAGGGGHSSMSSISGVQAAGVPGQRSSAYLPAGYYNPGAPAAGSLSSRNAKAMSMRESLYNAPGSARTSVYHGASGSHRPQQRAPSAYLDDLLGHDNH</sequence>
<reference evidence="4" key="2">
    <citation type="submission" date="2014-06" db="EMBL/GenBank/DDBJ databases">
        <title>The complete genome of Blastobotrys (Arxula) adeninivorans LS3 - a yeast of biotechnological interest.</title>
        <authorList>
            <person name="Kunze G."/>
            <person name="Gaillardin C."/>
            <person name="Czernicka M."/>
            <person name="Durrens P."/>
            <person name="Martin T."/>
            <person name="Boer E."/>
            <person name="Gabaldon T."/>
            <person name="Cruz J."/>
            <person name="Talla E."/>
            <person name="Marck C."/>
            <person name="Goffeau A."/>
            <person name="Barbe V."/>
            <person name="Baret P."/>
            <person name="Baronian K."/>
            <person name="Beier S."/>
            <person name="Bleykasten C."/>
            <person name="Bode R."/>
            <person name="Casaregola S."/>
            <person name="Despons L."/>
            <person name="Fairhead C."/>
            <person name="Giersberg M."/>
            <person name="Gierski P."/>
            <person name="Hahnel U."/>
            <person name="Hartmann A."/>
            <person name="Jankowska D."/>
            <person name="Jubin C."/>
            <person name="Jung P."/>
            <person name="Lafontaine I."/>
            <person name="Leh-Louis V."/>
            <person name="Lemaire M."/>
            <person name="Marcet-Houben M."/>
            <person name="Mascher M."/>
            <person name="Morel G."/>
            <person name="Richard G.-F."/>
            <person name="Riechen J."/>
            <person name="Sacerdot C."/>
            <person name="Sarkar A."/>
            <person name="Savel G."/>
            <person name="Schacherer J."/>
            <person name="Sherman D."/>
            <person name="Straub M.-L."/>
            <person name="Stein N."/>
            <person name="Thierry A."/>
            <person name="Trautwein-Schult A."/>
            <person name="Westhof E."/>
            <person name="Worch S."/>
            <person name="Dujon B."/>
            <person name="Souciet J.-L."/>
            <person name="Wincker P."/>
            <person name="Scholz U."/>
            <person name="Neuveglise N."/>
        </authorList>
    </citation>
    <scope>NUCLEOTIDE SEQUENCE</scope>
    <source>
        <strain evidence="4">LS3</strain>
    </source>
</reference>
<proteinExistence type="predicted"/>
<name>A0A060TBD9_BLAAD</name>
<organism evidence="4">
    <name type="scientific">Blastobotrys adeninivorans</name>
    <name type="common">Yeast</name>
    <name type="synonym">Arxula adeninivorans</name>
    <dbReference type="NCBI Taxonomy" id="409370"/>
    <lineage>
        <taxon>Eukaryota</taxon>
        <taxon>Fungi</taxon>
        <taxon>Dikarya</taxon>
        <taxon>Ascomycota</taxon>
        <taxon>Saccharomycotina</taxon>
        <taxon>Dipodascomycetes</taxon>
        <taxon>Dipodascales</taxon>
        <taxon>Trichomonascaceae</taxon>
        <taxon>Blastobotrys</taxon>
    </lineage>
</organism>
<dbReference type="PANTHER" id="PTHR36089">
    <property type="entry name" value="CHITIN SYNTHASE 3 COMPLEX PROTEIN CSI2-RELATED"/>
    <property type="match status" value="1"/>
</dbReference>
<gene>
    <name evidence="4" type="ORF">GNLVRS02_ARAD1B06908g</name>
</gene>
<dbReference type="GO" id="GO:0005935">
    <property type="term" value="C:cellular bud neck"/>
    <property type="evidence" value="ECO:0007669"/>
    <property type="project" value="TreeGrafter"/>
</dbReference>
<dbReference type="EMBL" id="HG937692">
    <property type="protein sequence ID" value="CDP36172.1"/>
    <property type="molecule type" value="Genomic_DNA"/>
</dbReference>
<dbReference type="InterPro" id="IPR051009">
    <property type="entry name" value="PRM"/>
</dbReference>
<evidence type="ECO:0000256" key="2">
    <source>
        <dbReference type="SAM" id="Phobius"/>
    </source>
</evidence>
<keyword evidence="3" id="KW-0732">Signal</keyword>
<feature type="region of interest" description="Disordered" evidence="1">
    <location>
        <begin position="200"/>
        <end position="241"/>
    </location>
</feature>
<keyword evidence="2" id="KW-0812">Transmembrane</keyword>
<protein>
    <submittedName>
        <fullName evidence="4">ARAD1B06908p</fullName>
    </submittedName>
</protein>
<feature type="compositionally biased region" description="Low complexity" evidence="1">
    <location>
        <begin position="264"/>
        <end position="279"/>
    </location>
</feature>